<dbReference type="SUPFAM" id="SSF48179">
    <property type="entry name" value="6-phosphogluconate dehydrogenase C-terminal domain-like"/>
    <property type="match status" value="1"/>
</dbReference>
<dbReference type="InterPro" id="IPR006115">
    <property type="entry name" value="6PGDH_NADP-bd"/>
</dbReference>
<comment type="cofactor">
    <cofactor evidence="13">
        <name>Mg(2+)</name>
        <dbReference type="ChEBI" id="CHEBI:18420"/>
    </cofactor>
</comment>
<dbReference type="OrthoDB" id="943692at2"/>
<dbReference type="InterPro" id="IPR008927">
    <property type="entry name" value="6-PGluconate_DH-like_C_sf"/>
</dbReference>
<dbReference type="InterPro" id="IPR036291">
    <property type="entry name" value="NAD(P)-bd_dom_sf"/>
</dbReference>
<dbReference type="AlphaFoldDB" id="A0A4Q8AIL4"/>
<feature type="binding site" evidence="13">
    <location>
        <position position="359"/>
    </location>
    <ligand>
        <name>Mg(2+)</name>
        <dbReference type="ChEBI" id="CHEBI:18420"/>
    </ligand>
</feature>
<comment type="similarity">
    <text evidence="3">Belongs to the class II aldolase/RraA-like family.</text>
</comment>
<dbReference type="SUPFAM" id="SSF51735">
    <property type="entry name" value="NAD(P)-binding Rossmann-fold domains"/>
    <property type="match status" value="1"/>
</dbReference>
<evidence type="ECO:0000313" key="15">
    <source>
        <dbReference type="EMBL" id="RZU63673.1"/>
    </source>
</evidence>
<proteinExistence type="inferred from homology"/>
<dbReference type="Pfam" id="PF03446">
    <property type="entry name" value="NAD_binding_2"/>
    <property type="match status" value="1"/>
</dbReference>
<evidence type="ECO:0000256" key="2">
    <source>
        <dbReference type="ARBA" id="ARBA00001968"/>
    </source>
</evidence>
<dbReference type="GO" id="GO:0046872">
    <property type="term" value="F:metal ion binding"/>
    <property type="evidence" value="ECO:0007669"/>
    <property type="project" value="UniProtKB-KW"/>
</dbReference>
<evidence type="ECO:0000313" key="16">
    <source>
        <dbReference type="Proteomes" id="UP000292685"/>
    </source>
</evidence>
<evidence type="ECO:0000256" key="13">
    <source>
        <dbReference type="PIRSR" id="PIRSR605493-1"/>
    </source>
</evidence>
<evidence type="ECO:0000256" key="1">
    <source>
        <dbReference type="ARBA" id="ARBA00001342"/>
    </source>
</evidence>
<dbReference type="EMBL" id="SHLA01000001">
    <property type="protein sequence ID" value="RZU63673.1"/>
    <property type="molecule type" value="Genomic_DNA"/>
</dbReference>
<sequence length="450" mass="46133">MRVAVLGLGEAGRVFAEGFARHGHAVAGFDPADVSVDSAVERKSSVAEAVGDADVVLSLTTAAHAVSAASEAAFSARSGAVYIDMNSGSPQLKAEVRDATLGRDIEVVDGAVIGSVRSVGIGVEVLLAGPAAEEAARRLAVLGGNPTAISEVLGAASQRKLLRSVFMKGLGALISESMDAAELGGEPEWMREQIAGALADGDPGVERLRSGTLLHAARRGRELSDSLAGLAGPESSWPVTFGAREYHLRAAHSEMDLSSSLATIPTAALGDAGDRMGLLHSSIKPVWDAPAVAGRALTVWTRPGDNAAVHRALDIARPGDVLVVAAGGHVERALMGELIGERAVSKGIRAFITDGAVRDAQELAKIGFPVWAGGVSPAGPYKDGPGRVDVPVSIGGAVCSPGDYIVADGDGVIVIPSVAAESLLSRGRAVLADEALRRSEILRRREEGDS</sequence>
<organism evidence="15 16">
    <name type="scientific">Zhihengliuella halotolerans</name>
    <dbReference type="NCBI Taxonomy" id="370736"/>
    <lineage>
        <taxon>Bacteria</taxon>
        <taxon>Bacillati</taxon>
        <taxon>Actinomycetota</taxon>
        <taxon>Actinomycetes</taxon>
        <taxon>Micrococcales</taxon>
        <taxon>Micrococcaceae</taxon>
        <taxon>Zhihengliuella</taxon>
    </lineage>
</organism>
<gene>
    <name evidence="15" type="ORF">EV380_3297</name>
</gene>
<dbReference type="Gene3D" id="1.10.1040.10">
    <property type="entry name" value="N-(1-d-carboxylethyl)-l-norvaline Dehydrogenase, domain 2"/>
    <property type="match status" value="1"/>
</dbReference>
<dbReference type="RefSeq" id="WP_130452000.1">
    <property type="nucleotide sequence ID" value="NZ_SHLA01000001.1"/>
</dbReference>
<dbReference type="GO" id="GO:0050661">
    <property type="term" value="F:NADP binding"/>
    <property type="evidence" value="ECO:0007669"/>
    <property type="project" value="InterPro"/>
</dbReference>
<evidence type="ECO:0000256" key="3">
    <source>
        <dbReference type="ARBA" id="ARBA00008621"/>
    </source>
</evidence>
<dbReference type="GO" id="GO:0047443">
    <property type="term" value="F:4-hydroxy-4-methyl-2-oxoglutarate aldolase activity"/>
    <property type="evidence" value="ECO:0007669"/>
    <property type="project" value="UniProtKB-EC"/>
</dbReference>
<comment type="subunit">
    <text evidence="4">Homotrimer.</text>
</comment>
<comment type="catalytic activity">
    <reaction evidence="12">
        <text>oxaloacetate + H(+) = pyruvate + CO2</text>
        <dbReference type="Rhea" id="RHEA:15641"/>
        <dbReference type="ChEBI" id="CHEBI:15361"/>
        <dbReference type="ChEBI" id="CHEBI:15378"/>
        <dbReference type="ChEBI" id="CHEBI:16452"/>
        <dbReference type="ChEBI" id="CHEBI:16526"/>
        <dbReference type="EC" id="4.1.1.112"/>
    </reaction>
</comment>
<dbReference type="EC" id="4.1.1.112" evidence="6"/>
<feature type="domain" description="6-phosphogluconate dehydrogenase NADP-binding" evidence="14">
    <location>
        <begin position="3"/>
        <end position="134"/>
    </location>
</feature>
<evidence type="ECO:0000256" key="8">
    <source>
        <dbReference type="ARBA" id="ARBA00025046"/>
    </source>
</evidence>
<keyword evidence="16" id="KW-1185">Reference proteome</keyword>
<keyword evidence="13" id="KW-0479">Metal-binding</keyword>
<dbReference type="Gene3D" id="3.50.30.40">
    <property type="entry name" value="Ribonuclease E inhibitor RraA/RraA-like"/>
    <property type="match status" value="1"/>
</dbReference>
<protein>
    <recommendedName>
        <fullName evidence="7">Putative 4-hydroxy-4-methyl-2-oxoglutarate aldolase</fullName>
        <ecNumber evidence="6">4.1.1.112</ecNumber>
        <ecNumber evidence="5">4.1.3.17</ecNumber>
    </recommendedName>
    <alternativeName>
        <fullName evidence="11">Oxaloacetate decarboxylase</fullName>
    </alternativeName>
    <alternativeName>
        <fullName evidence="9">Regulator of ribonuclease activity homolog</fullName>
    </alternativeName>
    <alternativeName>
        <fullName evidence="10">RraA-like protein</fullName>
    </alternativeName>
</protein>
<dbReference type="PANTHER" id="PTHR33254:SF4">
    <property type="entry name" value="4-HYDROXY-4-METHYL-2-OXOGLUTARATE ALDOLASE 3-RELATED"/>
    <property type="match status" value="1"/>
</dbReference>
<dbReference type="SUPFAM" id="SSF89562">
    <property type="entry name" value="RraA-like"/>
    <property type="match status" value="1"/>
</dbReference>
<comment type="catalytic activity">
    <reaction evidence="1">
        <text>4-hydroxy-4-methyl-2-oxoglutarate = 2 pyruvate</text>
        <dbReference type="Rhea" id="RHEA:22748"/>
        <dbReference type="ChEBI" id="CHEBI:15361"/>
        <dbReference type="ChEBI" id="CHEBI:58276"/>
        <dbReference type="EC" id="4.1.3.17"/>
    </reaction>
</comment>
<evidence type="ECO:0000256" key="4">
    <source>
        <dbReference type="ARBA" id="ARBA00011233"/>
    </source>
</evidence>
<dbReference type="GO" id="GO:0008948">
    <property type="term" value="F:oxaloacetate decarboxylase activity"/>
    <property type="evidence" value="ECO:0007669"/>
    <property type="project" value="UniProtKB-EC"/>
</dbReference>
<keyword evidence="13" id="KW-0460">Magnesium</keyword>
<evidence type="ECO:0000256" key="9">
    <source>
        <dbReference type="ARBA" id="ARBA00029596"/>
    </source>
</evidence>
<comment type="caution">
    <text evidence="15">The sequence shown here is derived from an EMBL/GenBank/DDBJ whole genome shotgun (WGS) entry which is preliminary data.</text>
</comment>
<accession>A0A4Q8AIL4</accession>
<evidence type="ECO:0000259" key="14">
    <source>
        <dbReference type="Pfam" id="PF03446"/>
    </source>
</evidence>
<dbReference type="Proteomes" id="UP000292685">
    <property type="component" value="Unassembled WGS sequence"/>
</dbReference>
<comment type="cofactor">
    <cofactor evidence="2">
        <name>a divalent metal cation</name>
        <dbReference type="ChEBI" id="CHEBI:60240"/>
    </cofactor>
</comment>
<evidence type="ECO:0000256" key="7">
    <source>
        <dbReference type="ARBA" id="ARBA00016549"/>
    </source>
</evidence>
<dbReference type="Pfam" id="PF03737">
    <property type="entry name" value="RraA-like"/>
    <property type="match status" value="1"/>
</dbReference>
<evidence type="ECO:0000256" key="6">
    <source>
        <dbReference type="ARBA" id="ARBA00012947"/>
    </source>
</evidence>
<dbReference type="InterPro" id="IPR013328">
    <property type="entry name" value="6PGD_dom2"/>
</dbReference>
<evidence type="ECO:0000256" key="12">
    <source>
        <dbReference type="ARBA" id="ARBA00047973"/>
    </source>
</evidence>
<reference evidence="15 16" key="1">
    <citation type="submission" date="2019-02" db="EMBL/GenBank/DDBJ databases">
        <title>Sequencing the genomes of 1000 actinobacteria strains.</title>
        <authorList>
            <person name="Klenk H.-P."/>
        </authorList>
    </citation>
    <scope>NUCLEOTIDE SEQUENCE [LARGE SCALE GENOMIC DNA]</scope>
    <source>
        <strain evidence="15 16">DSM 17364</strain>
    </source>
</reference>
<dbReference type="Gene3D" id="3.40.50.720">
    <property type="entry name" value="NAD(P)-binding Rossmann-like Domain"/>
    <property type="match status" value="1"/>
</dbReference>
<feature type="binding site" evidence="13">
    <location>
        <begin position="336"/>
        <end position="339"/>
    </location>
    <ligand>
        <name>substrate</name>
    </ligand>
</feature>
<evidence type="ECO:0000256" key="11">
    <source>
        <dbReference type="ARBA" id="ARBA00032305"/>
    </source>
</evidence>
<evidence type="ECO:0000256" key="5">
    <source>
        <dbReference type="ARBA" id="ARBA00012213"/>
    </source>
</evidence>
<name>A0A4Q8AIL4_9MICC</name>
<feature type="binding site" evidence="13">
    <location>
        <position position="358"/>
    </location>
    <ligand>
        <name>substrate</name>
    </ligand>
</feature>
<comment type="function">
    <text evidence="8">Catalyzes the aldol cleavage of 4-hydroxy-4-methyl-2-oxoglutarate (HMG) into 2 molecules of pyruvate. Also contains a secondary oxaloacetate (OAA) decarboxylase activity due to the common pyruvate enolate transition state formed following C-C bond cleavage in the retro-aldol and decarboxylation reactions.</text>
</comment>
<dbReference type="EC" id="4.1.3.17" evidence="5"/>
<dbReference type="InterPro" id="IPR005493">
    <property type="entry name" value="RraA/RraA-like"/>
</dbReference>
<dbReference type="InterPro" id="IPR036704">
    <property type="entry name" value="RraA/RraA-like_sf"/>
</dbReference>
<dbReference type="PANTHER" id="PTHR33254">
    <property type="entry name" value="4-HYDROXY-4-METHYL-2-OXOGLUTARATE ALDOLASE 3-RELATED"/>
    <property type="match status" value="1"/>
</dbReference>
<evidence type="ECO:0000256" key="10">
    <source>
        <dbReference type="ARBA" id="ARBA00030169"/>
    </source>
</evidence>
<dbReference type="CDD" id="cd16841">
    <property type="entry name" value="RraA_family"/>
    <property type="match status" value="1"/>
</dbReference>